<dbReference type="SUPFAM" id="SSF142338">
    <property type="entry name" value="CofD-like"/>
    <property type="match status" value="1"/>
</dbReference>
<sequence>MAISPIVGGAALKGPADRMMLELGHEPSVVGVARLYAPIASVLVIDPVDAHLAPLVEAAGMRAVVVPSVMSAPEISSALARTALAAVGINL</sequence>
<evidence type="ECO:0000313" key="1">
    <source>
        <dbReference type="EMBL" id="CAB4680053.1"/>
    </source>
</evidence>
<proteinExistence type="predicted"/>
<dbReference type="EMBL" id="CAEZXM010000013">
    <property type="protein sequence ID" value="CAB4680053.1"/>
    <property type="molecule type" value="Genomic_DNA"/>
</dbReference>
<dbReference type="PANTHER" id="PTHR43007">
    <property type="entry name" value="2-PHOSPHO-L-LACTATE TRANSFERASE"/>
    <property type="match status" value="1"/>
</dbReference>
<gene>
    <name evidence="1" type="ORF">UFOPK2366_00141</name>
</gene>
<reference evidence="1" key="1">
    <citation type="submission" date="2020-05" db="EMBL/GenBank/DDBJ databases">
        <authorList>
            <person name="Chiriac C."/>
            <person name="Salcher M."/>
            <person name="Ghai R."/>
            <person name="Kavagutti S V."/>
        </authorList>
    </citation>
    <scope>NUCLEOTIDE SEQUENCE</scope>
</reference>
<protein>
    <submittedName>
        <fullName evidence="1">Unannotated protein</fullName>
    </submittedName>
</protein>
<dbReference type="InterPro" id="IPR010115">
    <property type="entry name" value="FbiA/CofD"/>
</dbReference>
<dbReference type="PANTHER" id="PTHR43007:SF1">
    <property type="entry name" value="2-PHOSPHO-L-LACTATE TRANSFERASE"/>
    <property type="match status" value="1"/>
</dbReference>
<dbReference type="InterPro" id="IPR038136">
    <property type="entry name" value="CofD-like_dom_sf"/>
</dbReference>
<dbReference type="GO" id="GO:0043743">
    <property type="term" value="F:LPPG:FO 2-phospho-L-lactate transferase activity"/>
    <property type="evidence" value="ECO:0007669"/>
    <property type="project" value="InterPro"/>
</dbReference>
<organism evidence="1">
    <name type="scientific">freshwater metagenome</name>
    <dbReference type="NCBI Taxonomy" id="449393"/>
    <lineage>
        <taxon>unclassified sequences</taxon>
        <taxon>metagenomes</taxon>
        <taxon>ecological metagenomes</taxon>
    </lineage>
</organism>
<dbReference type="AlphaFoldDB" id="A0A6J6N636"/>
<dbReference type="GO" id="GO:0000287">
    <property type="term" value="F:magnesium ion binding"/>
    <property type="evidence" value="ECO:0007669"/>
    <property type="project" value="InterPro"/>
</dbReference>
<dbReference type="Gene3D" id="3.40.50.10680">
    <property type="entry name" value="CofD-like domains"/>
    <property type="match status" value="1"/>
</dbReference>
<accession>A0A6J6N636</accession>
<name>A0A6J6N636_9ZZZZ</name>